<reference evidence="10 11" key="1">
    <citation type="submission" date="2023-07" db="EMBL/GenBank/DDBJ databases">
        <title>Genomic Encyclopedia of Type Strains, Phase IV (KMG-IV): sequencing the most valuable type-strain genomes for metagenomic binning, comparative biology and taxonomic classification.</title>
        <authorList>
            <person name="Goeker M."/>
        </authorList>
    </citation>
    <scope>NUCLEOTIDE SEQUENCE [LARGE SCALE GENOMIC DNA]</scope>
    <source>
        <strain evidence="10 11">B1-1</strain>
    </source>
</reference>
<gene>
    <name evidence="10" type="ORF">QO015_001112</name>
</gene>
<sequence>MCGRYALAVAPAELEEEFSLIRIEWFPPRYNIAPTQPINVVRAEKGARSLALVRWGLIPSWAKNPAELPLFFNARAETAPDKPAFRGPFRHRRCLVPATGFYEWKRESGGRKQPYLVRAPRRRILALAGLWDEYADANGNLLDSATILTTAANPDLAPIHDRMPVVIEPEDYDRWLGLVPAERDELAGLLRPPPTGLLETVAVGPRVNSARDDDAALQEPFEAPEAQSAPPAKPKPAVTPEPSAAERQLKLF</sequence>
<proteinExistence type="inferred from homology"/>
<dbReference type="SUPFAM" id="SSF143081">
    <property type="entry name" value="BB1717-like"/>
    <property type="match status" value="1"/>
</dbReference>
<evidence type="ECO:0000256" key="3">
    <source>
        <dbReference type="ARBA" id="ARBA00022763"/>
    </source>
</evidence>
<evidence type="ECO:0000256" key="9">
    <source>
        <dbReference type="SAM" id="MobiDB-lite"/>
    </source>
</evidence>
<evidence type="ECO:0000256" key="6">
    <source>
        <dbReference type="ARBA" id="ARBA00023125"/>
    </source>
</evidence>
<keyword evidence="2 8" id="KW-0645">Protease</keyword>
<dbReference type="EC" id="3.4.-.-" evidence="8"/>
<name>A0ABU0M3H6_9HYPH</name>
<dbReference type="EMBL" id="JAUSWJ010000001">
    <property type="protein sequence ID" value="MDQ0515499.1"/>
    <property type="molecule type" value="Genomic_DNA"/>
</dbReference>
<keyword evidence="6" id="KW-0238">DNA-binding</keyword>
<keyword evidence="7" id="KW-0456">Lyase</keyword>
<keyword evidence="4 8" id="KW-0378">Hydrolase</keyword>
<dbReference type="Pfam" id="PF02586">
    <property type="entry name" value="SRAP"/>
    <property type="match status" value="1"/>
</dbReference>
<dbReference type="InterPro" id="IPR036590">
    <property type="entry name" value="SRAP-like"/>
</dbReference>
<dbReference type="InterPro" id="IPR003738">
    <property type="entry name" value="SRAP"/>
</dbReference>
<organism evidence="10 11">
    <name type="scientific">Kaistia geumhonensis</name>
    <dbReference type="NCBI Taxonomy" id="410839"/>
    <lineage>
        <taxon>Bacteria</taxon>
        <taxon>Pseudomonadati</taxon>
        <taxon>Pseudomonadota</taxon>
        <taxon>Alphaproteobacteria</taxon>
        <taxon>Hyphomicrobiales</taxon>
        <taxon>Kaistiaceae</taxon>
        <taxon>Kaistia</taxon>
    </lineage>
</organism>
<evidence type="ECO:0000256" key="4">
    <source>
        <dbReference type="ARBA" id="ARBA00022801"/>
    </source>
</evidence>
<evidence type="ECO:0000313" key="10">
    <source>
        <dbReference type="EMBL" id="MDQ0515499.1"/>
    </source>
</evidence>
<comment type="similarity">
    <text evidence="1 8">Belongs to the SOS response-associated peptidase family.</text>
</comment>
<dbReference type="Gene3D" id="3.90.1680.10">
    <property type="entry name" value="SOS response associated peptidase-like"/>
    <property type="match status" value="1"/>
</dbReference>
<protein>
    <recommendedName>
        <fullName evidence="8">Abasic site processing protein</fullName>
        <ecNumber evidence="8">3.4.-.-</ecNumber>
    </recommendedName>
</protein>
<comment type="caution">
    <text evidence="10">The sequence shown here is derived from an EMBL/GenBank/DDBJ whole genome shotgun (WGS) entry which is preliminary data.</text>
</comment>
<keyword evidence="11" id="KW-1185">Reference proteome</keyword>
<dbReference type="RefSeq" id="WP_266280933.1">
    <property type="nucleotide sequence ID" value="NZ_JAPKNF010000001.1"/>
</dbReference>
<evidence type="ECO:0000256" key="2">
    <source>
        <dbReference type="ARBA" id="ARBA00022670"/>
    </source>
</evidence>
<dbReference type="Proteomes" id="UP001223743">
    <property type="component" value="Unassembled WGS sequence"/>
</dbReference>
<evidence type="ECO:0000256" key="1">
    <source>
        <dbReference type="ARBA" id="ARBA00008136"/>
    </source>
</evidence>
<evidence type="ECO:0000256" key="7">
    <source>
        <dbReference type="ARBA" id="ARBA00023239"/>
    </source>
</evidence>
<feature type="region of interest" description="Disordered" evidence="9">
    <location>
        <begin position="208"/>
        <end position="252"/>
    </location>
</feature>
<dbReference type="PANTHER" id="PTHR13604:SF0">
    <property type="entry name" value="ABASIC SITE PROCESSING PROTEIN HMCES"/>
    <property type="match status" value="1"/>
</dbReference>
<keyword evidence="5" id="KW-0190">Covalent protein-DNA linkage</keyword>
<evidence type="ECO:0000313" key="11">
    <source>
        <dbReference type="Proteomes" id="UP001223743"/>
    </source>
</evidence>
<keyword evidence="3" id="KW-0227">DNA damage</keyword>
<feature type="compositionally biased region" description="Low complexity" evidence="9">
    <location>
        <begin position="219"/>
        <end position="230"/>
    </location>
</feature>
<dbReference type="PANTHER" id="PTHR13604">
    <property type="entry name" value="DC12-RELATED"/>
    <property type="match status" value="1"/>
</dbReference>
<evidence type="ECO:0000256" key="5">
    <source>
        <dbReference type="ARBA" id="ARBA00023124"/>
    </source>
</evidence>
<accession>A0ABU0M3H6</accession>
<evidence type="ECO:0000256" key="8">
    <source>
        <dbReference type="RuleBase" id="RU364100"/>
    </source>
</evidence>